<keyword evidence="2" id="KW-0511">Multifunctional enzyme</keyword>
<dbReference type="RefSeq" id="WP_311708933.1">
    <property type="nucleotide sequence ID" value="NZ_JAVREL010000076.1"/>
</dbReference>
<dbReference type="PANTHER" id="PTHR43775">
    <property type="entry name" value="FATTY ACID SYNTHASE"/>
    <property type="match status" value="1"/>
</dbReference>
<keyword evidence="7" id="KW-1185">Reference proteome</keyword>
<evidence type="ECO:0000256" key="2">
    <source>
        <dbReference type="ARBA" id="ARBA00023268"/>
    </source>
</evidence>
<name>A0ABU2N1M2_9ACTN</name>
<sequence>MRNGVLPKTLHVDEPTPHVDWSAGAVELLTEARPWPETDHPKRAAVSSFGVSGTNAHVIIEEAPAVEAAEPEGEAEAPAPATPALNTSDTLPWTLSAKSGEALAAQARRLLDHLAQRPEATPAEIGHSLATTRAQFDHRAVVIGDDRAQFTEALEALATGEASPNVVETTAGTHLGKTVFVFPGQGSQWARMGVDLYESSPVFA</sequence>
<gene>
    <name evidence="6" type="ORF">RM590_35430</name>
</gene>
<dbReference type="Pfam" id="PF16197">
    <property type="entry name" value="KAsynt_C_assoc"/>
    <property type="match status" value="1"/>
</dbReference>
<evidence type="ECO:0000256" key="3">
    <source>
        <dbReference type="SAM" id="MobiDB-lite"/>
    </source>
</evidence>
<dbReference type="Gene3D" id="3.40.47.10">
    <property type="match status" value="1"/>
</dbReference>
<keyword evidence="1" id="KW-0808">Transferase</keyword>
<organism evidence="6 7">
    <name type="scientific">Streptomyces litchfieldiae</name>
    <dbReference type="NCBI Taxonomy" id="3075543"/>
    <lineage>
        <taxon>Bacteria</taxon>
        <taxon>Bacillati</taxon>
        <taxon>Actinomycetota</taxon>
        <taxon>Actinomycetes</taxon>
        <taxon>Kitasatosporales</taxon>
        <taxon>Streptomycetaceae</taxon>
        <taxon>Streptomyces</taxon>
    </lineage>
</organism>
<feature type="non-terminal residue" evidence="6">
    <location>
        <position position="204"/>
    </location>
</feature>
<dbReference type="PANTHER" id="PTHR43775:SF51">
    <property type="entry name" value="INACTIVE PHENOLPHTHIOCEROL SYNTHESIS POLYKETIDE SYNTHASE TYPE I PKS1-RELATED"/>
    <property type="match status" value="1"/>
</dbReference>
<protein>
    <submittedName>
        <fullName evidence="6">Ketoacyl-synthetase C-terminal extension domain-containing protein</fullName>
    </submittedName>
</protein>
<accession>A0ABU2N1M2</accession>
<dbReference type="Gene3D" id="3.40.366.10">
    <property type="entry name" value="Malonyl-Coenzyme A Acyl Carrier Protein, domain 2"/>
    <property type="match status" value="1"/>
</dbReference>
<evidence type="ECO:0000313" key="6">
    <source>
        <dbReference type="EMBL" id="MDT0347810.1"/>
    </source>
</evidence>
<comment type="caution">
    <text evidence="6">The sequence shown here is derived from an EMBL/GenBank/DDBJ whole genome shotgun (WGS) entry which is preliminary data.</text>
</comment>
<evidence type="ECO:0000313" key="7">
    <source>
        <dbReference type="Proteomes" id="UP001183246"/>
    </source>
</evidence>
<dbReference type="SUPFAM" id="SSF52151">
    <property type="entry name" value="FabD/lysophospholipase-like"/>
    <property type="match status" value="1"/>
</dbReference>
<evidence type="ECO:0000259" key="4">
    <source>
        <dbReference type="Pfam" id="PF00698"/>
    </source>
</evidence>
<evidence type="ECO:0000256" key="1">
    <source>
        <dbReference type="ARBA" id="ARBA00022679"/>
    </source>
</evidence>
<feature type="region of interest" description="Disordered" evidence="3">
    <location>
        <begin position="66"/>
        <end position="85"/>
    </location>
</feature>
<dbReference type="InterPro" id="IPR001227">
    <property type="entry name" value="Ac_transferase_dom_sf"/>
</dbReference>
<dbReference type="SUPFAM" id="SSF53901">
    <property type="entry name" value="Thiolase-like"/>
    <property type="match status" value="1"/>
</dbReference>
<dbReference type="InterPro" id="IPR032821">
    <property type="entry name" value="PKS_assoc"/>
</dbReference>
<dbReference type="Proteomes" id="UP001183246">
    <property type="component" value="Unassembled WGS sequence"/>
</dbReference>
<evidence type="ECO:0000259" key="5">
    <source>
        <dbReference type="Pfam" id="PF16197"/>
    </source>
</evidence>
<dbReference type="InterPro" id="IPR050091">
    <property type="entry name" value="PKS_NRPS_Biosynth_Enz"/>
</dbReference>
<dbReference type="InterPro" id="IPR016039">
    <property type="entry name" value="Thiolase-like"/>
</dbReference>
<proteinExistence type="predicted"/>
<reference evidence="7" key="1">
    <citation type="submission" date="2023-07" db="EMBL/GenBank/DDBJ databases">
        <title>30 novel species of actinomycetes from the DSMZ collection.</title>
        <authorList>
            <person name="Nouioui I."/>
        </authorList>
    </citation>
    <scope>NUCLEOTIDE SEQUENCE [LARGE SCALE GENOMIC DNA]</scope>
    <source>
        <strain evidence="7">DSM 44938</strain>
    </source>
</reference>
<dbReference type="Pfam" id="PF00698">
    <property type="entry name" value="Acyl_transf_1"/>
    <property type="match status" value="1"/>
</dbReference>
<dbReference type="InterPro" id="IPR016035">
    <property type="entry name" value="Acyl_Trfase/lysoPLipase"/>
</dbReference>
<feature type="domain" description="Malonyl-CoA:ACP transacylase (MAT)" evidence="4">
    <location>
        <begin position="179"/>
        <end position="204"/>
    </location>
</feature>
<dbReference type="InterPro" id="IPR014043">
    <property type="entry name" value="Acyl_transferase_dom"/>
</dbReference>
<dbReference type="EMBL" id="JAVREL010000076">
    <property type="protein sequence ID" value="MDT0347810.1"/>
    <property type="molecule type" value="Genomic_DNA"/>
</dbReference>
<feature type="domain" description="Polyketide synthase C-terminal extension" evidence="5">
    <location>
        <begin position="15"/>
        <end position="143"/>
    </location>
</feature>